<gene>
    <name evidence="2" type="ORF">Aau02nite_29390</name>
</gene>
<dbReference type="Proteomes" id="UP000681340">
    <property type="component" value="Unassembled WGS sequence"/>
</dbReference>
<keyword evidence="1" id="KW-0472">Membrane</keyword>
<evidence type="ECO:0000313" key="2">
    <source>
        <dbReference type="EMBL" id="GIM67919.1"/>
    </source>
</evidence>
<feature type="transmembrane region" description="Helical" evidence="1">
    <location>
        <begin position="31"/>
        <end position="49"/>
    </location>
</feature>
<sequence>MHSEGPPGPAVNARASGPGADWVWRDGEIEWVFALFLAGALSVTAWWLGRFAVTATAAVESDG</sequence>
<keyword evidence="1" id="KW-1133">Transmembrane helix</keyword>
<protein>
    <submittedName>
        <fullName evidence="2">Uncharacterized protein</fullName>
    </submittedName>
</protein>
<evidence type="ECO:0000313" key="3">
    <source>
        <dbReference type="Proteomes" id="UP000681340"/>
    </source>
</evidence>
<dbReference type="AlphaFoldDB" id="A0A919SCA5"/>
<comment type="caution">
    <text evidence="2">The sequence shown here is derived from an EMBL/GenBank/DDBJ whole genome shotgun (WGS) entry which is preliminary data.</text>
</comment>
<proteinExistence type="predicted"/>
<name>A0A919SCA5_9ACTN</name>
<keyword evidence="3" id="KW-1185">Reference proteome</keyword>
<dbReference type="EMBL" id="BOQL01000024">
    <property type="protein sequence ID" value="GIM67919.1"/>
    <property type="molecule type" value="Genomic_DNA"/>
</dbReference>
<evidence type="ECO:0000256" key="1">
    <source>
        <dbReference type="SAM" id="Phobius"/>
    </source>
</evidence>
<reference evidence="2" key="1">
    <citation type="submission" date="2021-03" db="EMBL/GenBank/DDBJ databases">
        <title>Whole genome shotgun sequence of Actinoplanes auranticolor NBRC 12245.</title>
        <authorList>
            <person name="Komaki H."/>
            <person name="Tamura T."/>
        </authorList>
    </citation>
    <scope>NUCLEOTIDE SEQUENCE</scope>
    <source>
        <strain evidence="2">NBRC 12245</strain>
    </source>
</reference>
<accession>A0A919SCA5</accession>
<keyword evidence="1" id="KW-0812">Transmembrane</keyword>
<organism evidence="2 3">
    <name type="scientific">Actinoplanes auranticolor</name>
    <dbReference type="NCBI Taxonomy" id="47988"/>
    <lineage>
        <taxon>Bacteria</taxon>
        <taxon>Bacillati</taxon>
        <taxon>Actinomycetota</taxon>
        <taxon>Actinomycetes</taxon>
        <taxon>Micromonosporales</taxon>
        <taxon>Micromonosporaceae</taxon>
        <taxon>Actinoplanes</taxon>
    </lineage>
</organism>